<dbReference type="Gene3D" id="3.30.300.30">
    <property type="match status" value="1"/>
</dbReference>
<evidence type="ECO:0000256" key="1">
    <source>
        <dbReference type="SAM" id="Phobius"/>
    </source>
</evidence>
<evidence type="ECO:0000313" key="5">
    <source>
        <dbReference type="Proteomes" id="UP000274391"/>
    </source>
</evidence>
<dbReference type="Pfam" id="PF13193">
    <property type="entry name" value="AMP-binding_C"/>
    <property type="match status" value="1"/>
</dbReference>
<evidence type="ECO:0000259" key="3">
    <source>
        <dbReference type="Pfam" id="PF13193"/>
    </source>
</evidence>
<name>A0A3P3VTD8_9MICO</name>
<keyword evidence="1" id="KW-0472">Membrane</keyword>
<dbReference type="Gene3D" id="3.40.50.12780">
    <property type="entry name" value="N-terminal domain of ligase-like"/>
    <property type="match status" value="1"/>
</dbReference>
<feature type="domain" description="AMP-binding enzyme C-terminal" evidence="3">
    <location>
        <begin position="476"/>
        <end position="552"/>
    </location>
</feature>
<dbReference type="PANTHER" id="PTHR43767:SF1">
    <property type="entry name" value="NONRIBOSOMAL PEPTIDE SYNTHASE PES1 (EUROFUNG)-RELATED"/>
    <property type="match status" value="1"/>
</dbReference>
<dbReference type="PROSITE" id="PS00455">
    <property type="entry name" value="AMP_BINDING"/>
    <property type="match status" value="1"/>
</dbReference>
<dbReference type="InterPro" id="IPR042099">
    <property type="entry name" value="ANL_N_sf"/>
</dbReference>
<dbReference type="AlphaFoldDB" id="A0A3P3VTD8"/>
<comment type="caution">
    <text evidence="4">The sequence shown here is derived from an EMBL/GenBank/DDBJ whole genome shotgun (WGS) entry which is preliminary data.</text>
</comment>
<keyword evidence="1" id="KW-1133">Transmembrane helix</keyword>
<keyword evidence="5" id="KW-1185">Reference proteome</keyword>
<gene>
    <name evidence="4" type="ORF">EG850_10075</name>
</gene>
<dbReference type="RefSeq" id="WP_124973072.1">
    <property type="nucleotide sequence ID" value="NZ_RQVS01000012.1"/>
</dbReference>
<sequence length="578" mass="62604">MDAKELNETRAWLSNYAEGVPADIEPADCSLYDVLERTTEKFPDAPAIEFFGAELTFSQLHEHVLRFANGLRRIGVKAGDRVALVMPNCPQHVIAYYAVLRLGAICVEHNPLYTRDELRTQYLDHGASITVAWDKIAPLVQSLRGEVEVKHVISVNMTKMMPLKMRLMLKLPVKKAREGREKLTAAAPGTVPFEKLLGQQPIPASVPKPGPNDIAAFSYTSGTTGTPKGAMLSHANLVSNGRQGAAWMPDFTPGRETIYLFLPLFHSFGLLLGIIYGVTSASRVVLFPSFDPDLVVAASKRHPATFVPGVPPMYDRLARVAAEGELDLSAAHYAMSGAMTLTDATVKRWESVAGGRLTEGYGLTEASPFCCVNPFAPNRKIGTIGLPAPSTTVKVVDPDNIDVEVALGEVGELVVHGPQVFQGYWNNPEETAKVLLPGQWLRTGDLVTQDADGFITVVDRKKEIIITGGFNVAPTEVEKVLAGALGIAEAAVVGIQRGSSGVESITAAVVLAEGATFDEAAVRAYAREHLAEHKVPRSYVVWEELPKSLLGKVLRRRVKETLTANPKATRAEVADDEE</sequence>
<dbReference type="OrthoDB" id="9803968at2"/>
<keyword evidence="1" id="KW-0812">Transmembrane</keyword>
<dbReference type="SUPFAM" id="SSF56801">
    <property type="entry name" value="Acetyl-CoA synthetase-like"/>
    <property type="match status" value="1"/>
</dbReference>
<dbReference type="CDD" id="cd05936">
    <property type="entry name" value="FC-FACS_FadD_like"/>
    <property type="match status" value="1"/>
</dbReference>
<protein>
    <submittedName>
        <fullName evidence="4">Long-chain fatty acid--CoA ligase</fullName>
        <ecNumber evidence="4">6.2.1.3</ecNumber>
    </submittedName>
</protein>
<dbReference type="PANTHER" id="PTHR43767">
    <property type="entry name" value="LONG-CHAIN-FATTY-ACID--COA LIGASE"/>
    <property type="match status" value="1"/>
</dbReference>
<feature type="domain" description="AMP-dependent synthetase/ligase" evidence="2">
    <location>
        <begin position="35"/>
        <end position="425"/>
    </location>
</feature>
<keyword evidence="4" id="KW-0436">Ligase</keyword>
<dbReference type="GO" id="GO:0004467">
    <property type="term" value="F:long-chain fatty acid-CoA ligase activity"/>
    <property type="evidence" value="ECO:0007669"/>
    <property type="project" value="UniProtKB-EC"/>
</dbReference>
<reference evidence="4 5" key="1">
    <citation type="submission" date="2018-11" db="EMBL/GenBank/DDBJ databases">
        <title>YIM 102482-1 draft genome.</title>
        <authorList>
            <person name="Li G."/>
            <person name="Jiang Y."/>
        </authorList>
    </citation>
    <scope>NUCLEOTIDE SEQUENCE [LARGE SCALE GENOMIC DNA]</scope>
    <source>
        <strain evidence="4 5">YIM 102482-1</strain>
    </source>
</reference>
<feature type="transmembrane region" description="Helical" evidence="1">
    <location>
        <begin position="258"/>
        <end position="278"/>
    </location>
</feature>
<proteinExistence type="predicted"/>
<dbReference type="InterPro" id="IPR020845">
    <property type="entry name" value="AMP-binding_CS"/>
</dbReference>
<dbReference type="InterPro" id="IPR045851">
    <property type="entry name" value="AMP-bd_C_sf"/>
</dbReference>
<dbReference type="InterPro" id="IPR025110">
    <property type="entry name" value="AMP-bd_C"/>
</dbReference>
<dbReference type="InterPro" id="IPR050237">
    <property type="entry name" value="ATP-dep_AMP-bd_enzyme"/>
</dbReference>
<dbReference type="EC" id="6.2.1.3" evidence="4"/>
<dbReference type="EMBL" id="RQVS01000012">
    <property type="protein sequence ID" value="RRJ86061.1"/>
    <property type="molecule type" value="Genomic_DNA"/>
</dbReference>
<dbReference type="Pfam" id="PF00501">
    <property type="entry name" value="AMP-binding"/>
    <property type="match status" value="1"/>
</dbReference>
<organism evidence="4 5">
    <name type="scientific">Gulosibacter macacae</name>
    <dbReference type="NCBI Taxonomy" id="2488791"/>
    <lineage>
        <taxon>Bacteria</taxon>
        <taxon>Bacillati</taxon>
        <taxon>Actinomycetota</taxon>
        <taxon>Actinomycetes</taxon>
        <taxon>Micrococcales</taxon>
        <taxon>Microbacteriaceae</taxon>
        <taxon>Gulosibacter</taxon>
    </lineage>
</organism>
<evidence type="ECO:0000259" key="2">
    <source>
        <dbReference type="Pfam" id="PF00501"/>
    </source>
</evidence>
<dbReference type="InterPro" id="IPR000873">
    <property type="entry name" value="AMP-dep_synth/lig_dom"/>
</dbReference>
<dbReference type="Proteomes" id="UP000274391">
    <property type="component" value="Unassembled WGS sequence"/>
</dbReference>
<accession>A0A3P3VTD8</accession>
<evidence type="ECO:0000313" key="4">
    <source>
        <dbReference type="EMBL" id="RRJ86061.1"/>
    </source>
</evidence>